<organism evidence="4 5">
    <name type="scientific">Desulfoluna butyratoxydans</name>
    <dbReference type="NCBI Taxonomy" id="231438"/>
    <lineage>
        <taxon>Bacteria</taxon>
        <taxon>Pseudomonadati</taxon>
        <taxon>Thermodesulfobacteriota</taxon>
        <taxon>Desulfobacteria</taxon>
        <taxon>Desulfobacterales</taxon>
        <taxon>Desulfolunaceae</taxon>
        <taxon>Desulfoluna</taxon>
    </lineage>
</organism>
<reference evidence="4 5" key="1">
    <citation type="submission" date="2019-03" db="EMBL/GenBank/DDBJ databases">
        <authorList>
            <person name="Nijsse B."/>
        </authorList>
    </citation>
    <scope>NUCLEOTIDE SEQUENCE [LARGE SCALE GENOMIC DNA]</scope>
    <source>
        <strain evidence="4">Desulfoluna butyratoxydans MSL71</strain>
    </source>
</reference>
<dbReference type="RefSeq" id="WP_180137148.1">
    <property type="nucleotide sequence ID" value="NZ_CAADHO010000001.1"/>
</dbReference>
<dbReference type="InterPro" id="IPR035979">
    <property type="entry name" value="RBD_domain_sf"/>
</dbReference>
<dbReference type="SMART" id="SM00360">
    <property type="entry name" value="RRM"/>
    <property type="match status" value="1"/>
</dbReference>
<dbReference type="InterPro" id="IPR052462">
    <property type="entry name" value="SLIRP/GR-RBP-like"/>
</dbReference>
<dbReference type="SUPFAM" id="SSF54928">
    <property type="entry name" value="RNA-binding domain, RBD"/>
    <property type="match status" value="1"/>
</dbReference>
<dbReference type="AlphaFoldDB" id="A0A4U8YHB9"/>
<evidence type="ECO:0000313" key="4">
    <source>
        <dbReference type="EMBL" id="VFQ42946.1"/>
    </source>
</evidence>
<dbReference type="PROSITE" id="PS50102">
    <property type="entry name" value="RRM"/>
    <property type="match status" value="1"/>
</dbReference>
<dbReference type="PANTHER" id="PTHR48027">
    <property type="entry name" value="HETEROGENEOUS NUCLEAR RIBONUCLEOPROTEIN 87F-RELATED"/>
    <property type="match status" value="1"/>
</dbReference>
<feature type="compositionally biased region" description="Gly residues" evidence="2">
    <location>
        <begin position="86"/>
        <end position="106"/>
    </location>
</feature>
<evidence type="ECO:0000256" key="2">
    <source>
        <dbReference type="SAM" id="MobiDB-lite"/>
    </source>
</evidence>
<dbReference type="Pfam" id="PF00076">
    <property type="entry name" value="RRM_1"/>
    <property type="match status" value="1"/>
</dbReference>
<dbReference type="InterPro" id="IPR000504">
    <property type="entry name" value="RRM_dom"/>
</dbReference>
<evidence type="ECO:0000313" key="5">
    <source>
        <dbReference type="Proteomes" id="UP000507962"/>
    </source>
</evidence>
<sequence length="106" mass="11526">MNIYVGNIAYSMSDDELRTVFENFGEVDSARIITDRDTGRSKGFGFVEMPDSDQAAAALEALNGSEIMGRTLTVNEARPRKPRSDYGGGRRGGYNNGGDGGGYDRY</sequence>
<accession>A0A4U8YHB9</accession>
<name>A0A4U8YHB9_9BACT</name>
<dbReference type="GO" id="GO:0003723">
    <property type="term" value="F:RNA binding"/>
    <property type="evidence" value="ECO:0007669"/>
    <property type="project" value="UniProtKB-KW"/>
</dbReference>
<feature type="region of interest" description="Disordered" evidence="2">
    <location>
        <begin position="72"/>
        <end position="106"/>
    </location>
</feature>
<keyword evidence="5" id="KW-1185">Reference proteome</keyword>
<dbReference type="Proteomes" id="UP000507962">
    <property type="component" value="Unassembled WGS sequence"/>
</dbReference>
<dbReference type="EMBL" id="CAADHO010000001">
    <property type="protein sequence ID" value="VFQ42946.1"/>
    <property type="molecule type" value="Genomic_DNA"/>
</dbReference>
<dbReference type="Gene3D" id="3.30.70.330">
    <property type="match status" value="1"/>
</dbReference>
<dbReference type="InterPro" id="IPR012677">
    <property type="entry name" value="Nucleotide-bd_a/b_plait_sf"/>
</dbReference>
<protein>
    <submittedName>
        <fullName evidence="4">Rna recognition motif domain</fullName>
    </submittedName>
</protein>
<keyword evidence="1" id="KW-0694">RNA-binding</keyword>
<gene>
    <name evidence="4" type="ORF">MSL71_5670</name>
</gene>
<evidence type="ECO:0000256" key="1">
    <source>
        <dbReference type="ARBA" id="ARBA00022884"/>
    </source>
</evidence>
<evidence type="ECO:0000259" key="3">
    <source>
        <dbReference type="PROSITE" id="PS50102"/>
    </source>
</evidence>
<feature type="domain" description="RRM" evidence="3">
    <location>
        <begin position="1"/>
        <end position="79"/>
    </location>
</feature>
<dbReference type="InterPro" id="IPR048289">
    <property type="entry name" value="RRM2_NsCP33-like"/>
</dbReference>
<dbReference type="CDD" id="cd21608">
    <property type="entry name" value="RRM2_NsCP33_like"/>
    <property type="match status" value="1"/>
</dbReference>
<proteinExistence type="predicted"/>